<dbReference type="Pfam" id="PF13441">
    <property type="entry name" value="Gly-zipper_YMGG"/>
    <property type="match status" value="1"/>
</dbReference>
<dbReference type="Proteomes" id="UP000403266">
    <property type="component" value="Unassembled WGS sequence"/>
</dbReference>
<keyword evidence="3" id="KW-1185">Reference proteome</keyword>
<dbReference type="EMBL" id="VOSK01000124">
    <property type="protein sequence ID" value="MPR28097.1"/>
    <property type="molecule type" value="Genomic_DNA"/>
</dbReference>
<evidence type="ECO:0000313" key="3">
    <source>
        <dbReference type="Proteomes" id="UP000403266"/>
    </source>
</evidence>
<protein>
    <recommendedName>
        <fullName evidence="1">YMGG-like Gly-zipper domain-containing protein</fullName>
    </recommendedName>
</protein>
<evidence type="ECO:0000313" key="2">
    <source>
        <dbReference type="EMBL" id="MPR28097.1"/>
    </source>
</evidence>
<dbReference type="AlphaFoldDB" id="A0A5N7MM67"/>
<organism evidence="2 3">
    <name type="scientific">Microvirga tunisiensis</name>
    <dbReference type="NCBI Taxonomy" id="2108360"/>
    <lineage>
        <taxon>Bacteria</taxon>
        <taxon>Pseudomonadati</taxon>
        <taxon>Pseudomonadota</taxon>
        <taxon>Alphaproteobacteria</taxon>
        <taxon>Hyphomicrobiales</taxon>
        <taxon>Methylobacteriaceae</taxon>
        <taxon>Microvirga</taxon>
    </lineage>
</organism>
<reference evidence="2 3" key="1">
    <citation type="journal article" date="2019" name="Syst. Appl. Microbiol.">
        <title>Microvirga tunisiensis sp. nov., a root nodule symbiotic bacterium isolated from Lupinus micranthus and L. luteus grown in Northern Tunisia.</title>
        <authorList>
            <person name="Msaddak A."/>
            <person name="Rejili M."/>
            <person name="Duran D."/>
            <person name="Mars M."/>
            <person name="Palacios J.M."/>
            <person name="Ruiz-Argueso T."/>
            <person name="Rey L."/>
            <person name="Imperial J."/>
        </authorList>
    </citation>
    <scope>NUCLEOTIDE SEQUENCE [LARGE SCALE GENOMIC DNA]</scope>
    <source>
        <strain evidence="2 3">Lmie10</strain>
    </source>
</reference>
<dbReference type="InterPro" id="IPR027367">
    <property type="entry name" value="Gly-zipper_YMGG"/>
</dbReference>
<comment type="caution">
    <text evidence="2">The sequence shown here is derived from an EMBL/GenBank/DDBJ whole genome shotgun (WGS) entry which is preliminary data.</text>
</comment>
<feature type="domain" description="YMGG-like Gly-zipper" evidence="1">
    <location>
        <begin position="6"/>
        <end position="46"/>
    </location>
</feature>
<sequence length="89" mass="8456">MPQFASAQEGTAAGVATGAVTGAIVGGPVGAVVGAGVGGIAGGLAEQNARMQAAPGIVVVPEAATTGSINQRTCTVDTYGNQACTEVVR</sequence>
<dbReference type="OrthoDB" id="9882718at2"/>
<name>A0A5N7MM67_9HYPH</name>
<accession>A0A5N7MM67</accession>
<dbReference type="RefSeq" id="WP_152714399.1">
    <property type="nucleotide sequence ID" value="NZ_VOSJ01000125.1"/>
</dbReference>
<gene>
    <name evidence="2" type="ORF">FS320_23775</name>
</gene>
<evidence type="ECO:0000259" key="1">
    <source>
        <dbReference type="Pfam" id="PF13441"/>
    </source>
</evidence>
<proteinExistence type="predicted"/>